<dbReference type="Proteomes" id="UP000053477">
    <property type="component" value="Unassembled WGS sequence"/>
</dbReference>
<feature type="region of interest" description="Disordered" evidence="1">
    <location>
        <begin position="174"/>
        <end position="204"/>
    </location>
</feature>
<sequence length="204" mass="21470">MGRQLRVLVSSEPLSPTLSHLAGVFQPYLPSSSREMAVPAPNLLAMFLNTGGSSTGETSWNAVVHIHTRHRASSPGASDVVTEIFESDFGGAVPSQVTSLSRYSTSKSGGDASMALPGRSRFRSSRKVLGAPQQARGISALPSSLLYTPRCRRDCPPGYAAAAFGRLRLVLPPPFPSPPSRVASPSSERWSVSSGEGGLAHSEP</sequence>
<dbReference type="EMBL" id="KQ086710">
    <property type="protein sequence ID" value="KLO04101.1"/>
    <property type="molecule type" value="Genomic_DNA"/>
</dbReference>
<evidence type="ECO:0000313" key="2">
    <source>
        <dbReference type="EMBL" id="KLO04101.1"/>
    </source>
</evidence>
<gene>
    <name evidence="2" type="ORF">SCHPADRAFT_947977</name>
</gene>
<keyword evidence="3" id="KW-1185">Reference proteome</keyword>
<accession>A0A0H2RGR7</accession>
<organism evidence="2 3">
    <name type="scientific">Schizopora paradoxa</name>
    <dbReference type="NCBI Taxonomy" id="27342"/>
    <lineage>
        <taxon>Eukaryota</taxon>
        <taxon>Fungi</taxon>
        <taxon>Dikarya</taxon>
        <taxon>Basidiomycota</taxon>
        <taxon>Agaricomycotina</taxon>
        <taxon>Agaricomycetes</taxon>
        <taxon>Hymenochaetales</taxon>
        <taxon>Schizoporaceae</taxon>
        <taxon>Schizopora</taxon>
    </lineage>
</organism>
<reference evidence="2 3" key="1">
    <citation type="submission" date="2015-04" db="EMBL/GenBank/DDBJ databases">
        <title>Complete genome sequence of Schizopora paradoxa KUC8140, a cosmopolitan wood degrader in East Asia.</title>
        <authorList>
            <consortium name="DOE Joint Genome Institute"/>
            <person name="Min B."/>
            <person name="Park H."/>
            <person name="Jang Y."/>
            <person name="Kim J.-J."/>
            <person name="Kim K.H."/>
            <person name="Pangilinan J."/>
            <person name="Lipzen A."/>
            <person name="Riley R."/>
            <person name="Grigoriev I.V."/>
            <person name="Spatafora J.W."/>
            <person name="Choi I.-G."/>
        </authorList>
    </citation>
    <scope>NUCLEOTIDE SEQUENCE [LARGE SCALE GENOMIC DNA]</scope>
    <source>
        <strain evidence="2 3">KUC8140</strain>
    </source>
</reference>
<proteinExistence type="predicted"/>
<dbReference type="InParanoid" id="A0A0H2RGR7"/>
<evidence type="ECO:0000256" key="1">
    <source>
        <dbReference type="SAM" id="MobiDB-lite"/>
    </source>
</evidence>
<dbReference type="AlphaFoldDB" id="A0A0H2RGR7"/>
<name>A0A0H2RGR7_9AGAM</name>
<evidence type="ECO:0000313" key="3">
    <source>
        <dbReference type="Proteomes" id="UP000053477"/>
    </source>
</evidence>
<protein>
    <submittedName>
        <fullName evidence="2">Uncharacterized protein</fullName>
    </submittedName>
</protein>